<dbReference type="WBParaSite" id="PS1159_v2.g9850.t1">
    <property type="protein sequence ID" value="PS1159_v2.g9850.t1"/>
    <property type="gene ID" value="PS1159_v2.g9850"/>
</dbReference>
<evidence type="ECO:0000313" key="2">
    <source>
        <dbReference type="WBParaSite" id="PS1159_v2.g9850.t1"/>
    </source>
</evidence>
<organism evidence="1 2">
    <name type="scientific">Panagrolaimus sp. PS1159</name>
    <dbReference type="NCBI Taxonomy" id="55785"/>
    <lineage>
        <taxon>Eukaryota</taxon>
        <taxon>Metazoa</taxon>
        <taxon>Ecdysozoa</taxon>
        <taxon>Nematoda</taxon>
        <taxon>Chromadorea</taxon>
        <taxon>Rhabditida</taxon>
        <taxon>Tylenchina</taxon>
        <taxon>Panagrolaimomorpha</taxon>
        <taxon>Panagrolaimoidea</taxon>
        <taxon>Panagrolaimidae</taxon>
        <taxon>Panagrolaimus</taxon>
    </lineage>
</organism>
<name>A0AC35GXV9_9BILA</name>
<reference evidence="2" key="1">
    <citation type="submission" date="2022-11" db="UniProtKB">
        <authorList>
            <consortium name="WormBaseParasite"/>
        </authorList>
    </citation>
    <scope>IDENTIFICATION</scope>
</reference>
<dbReference type="Proteomes" id="UP000887580">
    <property type="component" value="Unplaced"/>
</dbReference>
<sequence>MVKKLPRFGVYVLLIFHTLKSFLRFSPIFFMFLMPFVVVFYVHFNDNRGLLSFFQTFIRAIVMMIGELEYQDSIASKATTLSNIVFCLFLLIVTIFLMNLLIGLAVSDTSAMLEKSSRMRIKLQIQTIQRTEIDLPQPEPLNNSSDFDAESELRSKENSVKLAEIIKKQKQMLQVTEKLQQRIDYMLERQRERHNFPIKFVEDEDLSE</sequence>
<protein>
    <submittedName>
        <fullName evidence="2">Ion transport domain-containing protein</fullName>
    </submittedName>
</protein>
<evidence type="ECO:0000313" key="1">
    <source>
        <dbReference type="Proteomes" id="UP000887580"/>
    </source>
</evidence>
<proteinExistence type="predicted"/>
<accession>A0AC35GXV9</accession>